<dbReference type="InterPro" id="IPR011990">
    <property type="entry name" value="TPR-like_helical_dom_sf"/>
</dbReference>
<dbReference type="GO" id="GO:0003723">
    <property type="term" value="F:RNA binding"/>
    <property type="evidence" value="ECO:0007669"/>
    <property type="project" value="InterPro"/>
</dbReference>
<dbReference type="Proteomes" id="UP001457282">
    <property type="component" value="Unassembled WGS sequence"/>
</dbReference>
<evidence type="ECO:0000313" key="3">
    <source>
        <dbReference type="EMBL" id="KAK9944253.1"/>
    </source>
</evidence>
<dbReference type="PROSITE" id="PS51375">
    <property type="entry name" value="PPR"/>
    <property type="match status" value="1"/>
</dbReference>
<sequence length="250" mass="28725">MAKARKLFDEMPERDVVSWNLMISGYISCRGSRYVEEGRMLFDRMPVRDCVSWNTMISGYAKNGRMVEALKLFDSMPERSVVSWNAMVTGFLQNGDVVRAIEFFERIPQRDGASLSALVSGLIQNGELDEAARIVHECGKRDEGMEDLVHAYNTLIAGYGQRGRVGEARRLFDQIPYCHEMGKEDSRRWGQYRTVEYGHRYRVQIRRLPQRNNLNCRSPNPVIDCNTIVKRSNVSGSIDSFAYLILFFVS</sequence>
<dbReference type="Gene3D" id="1.25.40.10">
    <property type="entry name" value="Tetratricopeptide repeat domain"/>
    <property type="match status" value="2"/>
</dbReference>
<accession>A0AAW1Y606</accession>
<gene>
    <name evidence="3" type="ORF">M0R45_009827</name>
</gene>
<evidence type="ECO:0000256" key="1">
    <source>
        <dbReference type="ARBA" id="ARBA00022737"/>
    </source>
</evidence>
<evidence type="ECO:0008006" key="5">
    <source>
        <dbReference type="Google" id="ProtNLM"/>
    </source>
</evidence>
<dbReference type="EMBL" id="JBEDUW010000002">
    <property type="protein sequence ID" value="KAK9944253.1"/>
    <property type="molecule type" value="Genomic_DNA"/>
</dbReference>
<dbReference type="Pfam" id="PF01535">
    <property type="entry name" value="PPR"/>
    <property type="match status" value="4"/>
</dbReference>
<dbReference type="PANTHER" id="PTHR47926">
    <property type="entry name" value="PENTATRICOPEPTIDE REPEAT-CONTAINING PROTEIN"/>
    <property type="match status" value="1"/>
</dbReference>
<protein>
    <recommendedName>
        <fullName evidence="5">Pentatricopeptide repeat-containing protein</fullName>
    </recommendedName>
</protein>
<dbReference type="InterPro" id="IPR002885">
    <property type="entry name" value="PPR_rpt"/>
</dbReference>
<dbReference type="GO" id="GO:0009451">
    <property type="term" value="P:RNA modification"/>
    <property type="evidence" value="ECO:0007669"/>
    <property type="project" value="InterPro"/>
</dbReference>
<dbReference type="Pfam" id="PF12854">
    <property type="entry name" value="PPR_1"/>
    <property type="match status" value="1"/>
</dbReference>
<proteinExistence type="predicted"/>
<name>A0AAW1Y606_RUBAR</name>
<dbReference type="InterPro" id="IPR046960">
    <property type="entry name" value="PPR_At4g14850-like_plant"/>
</dbReference>
<comment type="caution">
    <text evidence="3">The sequence shown here is derived from an EMBL/GenBank/DDBJ whole genome shotgun (WGS) entry which is preliminary data.</text>
</comment>
<evidence type="ECO:0000256" key="2">
    <source>
        <dbReference type="PROSITE-ProRule" id="PRU00708"/>
    </source>
</evidence>
<keyword evidence="4" id="KW-1185">Reference proteome</keyword>
<dbReference type="AlphaFoldDB" id="A0AAW1Y606"/>
<reference evidence="3 4" key="1">
    <citation type="journal article" date="2023" name="G3 (Bethesda)">
        <title>A chromosome-length genome assembly and annotation of blackberry (Rubus argutus, cv. 'Hillquist').</title>
        <authorList>
            <person name="Bruna T."/>
            <person name="Aryal R."/>
            <person name="Dudchenko O."/>
            <person name="Sargent D.J."/>
            <person name="Mead D."/>
            <person name="Buti M."/>
            <person name="Cavallini A."/>
            <person name="Hytonen T."/>
            <person name="Andres J."/>
            <person name="Pham M."/>
            <person name="Weisz D."/>
            <person name="Mascagni F."/>
            <person name="Usai G."/>
            <person name="Natali L."/>
            <person name="Bassil N."/>
            <person name="Fernandez G.E."/>
            <person name="Lomsadze A."/>
            <person name="Armour M."/>
            <person name="Olukolu B."/>
            <person name="Poorten T."/>
            <person name="Britton C."/>
            <person name="Davik J."/>
            <person name="Ashrafi H."/>
            <person name="Aiden E.L."/>
            <person name="Borodovsky M."/>
            <person name="Worthington M."/>
        </authorList>
    </citation>
    <scope>NUCLEOTIDE SEQUENCE [LARGE SCALE GENOMIC DNA]</scope>
    <source>
        <strain evidence="3">PI 553951</strain>
    </source>
</reference>
<organism evidence="3 4">
    <name type="scientific">Rubus argutus</name>
    <name type="common">Southern blackberry</name>
    <dbReference type="NCBI Taxonomy" id="59490"/>
    <lineage>
        <taxon>Eukaryota</taxon>
        <taxon>Viridiplantae</taxon>
        <taxon>Streptophyta</taxon>
        <taxon>Embryophyta</taxon>
        <taxon>Tracheophyta</taxon>
        <taxon>Spermatophyta</taxon>
        <taxon>Magnoliopsida</taxon>
        <taxon>eudicotyledons</taxon>
        <taxon>Gunneridae</taxon>
        <taxon>Pentapetalae</taxon>
        <taxon>rosids</taxon>
        <taxon>fabids</taxon>
        <taxon>Rosales</taxon>
        <taxon>Rosaceae</taxon>
        <taxon>Rosoideae</taxon>
        <taxon>Rosoideae incertae sedis</taxon>
        <taxon>Rubus</taxon>
    </lineage>
</organism>
<dbReference type="PANTHER" id="PTHR47926:SF537">
    <property type="entry name" value="PENTACOTRIPEPTIDE-REPEAT REGION OF PRORP DOMAIN-CONTAINING PROTEIN"/>
    <property type="match status" value="1"/>
</dbReference>
<dbReference type="NCBIfam" id="TIGR00756">
    <property type="entry name" value="PPR"/>
    <property type="match status" value="3"/>
</dbReference>
<feature type="repeat" description="PPR" evidence="2">
    <location>
        <begin position="49"/>
        <end position="83"/>
    </location>
</feature>
<keyword evidence="1" id="KW-0677">Repeat</keyword>
<evidence type="ECO:0000313" key="4">
    <source>
        <dbReference type="Proteomes" id="UP001457282"/>
    </source>
</evidence>